<dbReference type="PROSITE" id="PS00036">
    <property type="entry name" value="BZIP_BASIC"/>
    <property type="match status" value="1"/>
</dbReference>
<dbReference type="Proteomes" id="UP001164745">
    <property type="component" value="Chromosome"/>
</dbReference>
<protein>
    <recommendedName>
        <fullName evidence="1">BZIP domain-containing protein</fullName>
    </recommendedName>
</protein>
<name>A0ABY7BIL6_9FIRM</name>
<reference evidence="2" key="1">
    <citation type="submission" date="2022-12" db="EMBL/GenBank/DDBJ databases">
        <authorList>
            <person name="Bing R.G."/>
            <person name="Willard D.J."/>
            <person name="Manesh M.J.H."/>
            <person name="Laemthong T."/>
            <person name="Crosby J.R."/>
            <person name="Kelly R.M."/>
        </authorList>
    </citation>
    <scope>NUCLEOTIDE SEQUENCE</scope>
    <source>
        <strain evidence="2">DSM 8991</strain>
    </source>
</reference>
<sequence length="57" mass="6891">MEKEKNNESAKKKRDRRRERALKLIEELAGIAKDVAIDPDRVREERILERYHKCDKI</sequence>
<feature type="domain" description="BZIP" evidence="1">
    <location>
        <begin position="3"/>
        <end position="16"/>
    </location>
</feature>
<dbReference type="RefSeq" id="WP_157841373.1">
    <property type="nucleotide sequence ID" value="NZ_CP113864.1"/>
</dbReference>
<evidence type="ECO:0000313" key="3">
    <source>
        <dbReference type="Proteomes" id="UP001164745"/>
    </source>
</evidence>
<evidence type="ECO:0000313" key="2">
    <source>
        <dbReference type="EMBL" id="WAM31416.1"/>
    </source>
</evidence>
<gene>
    <name evidence="2" type="ORF">OTJ99_002285</name>
</gene>
<evidence type="ECO:0000259" key="1">
    <source>
        <dbReference type="PROSITE" id="PS00036"/>
    </source>
</evidence>
<organism evidence="2 3">
    <name type="scientific">Caldicellulosiruptor naganoensis</name>
    <dbReference type="NCBI Taxonomy" id="29324"/>
    <lineage>
        <taxon>Bacteria</taxon>
        <taxon>Bacillati</taxon>
        <taxon>Bacillota</taxon>
        <taxon>Bacillota incertae sedis</taxon>
        <taxon>Caldicellulosiruptorales</taxon>
        <taxon>Caldicellulosiruptoraceae</taxon>
        <taxon>Caldicellulosiruptor</taxon>
    </lineage>
</organism>
<dbReference type="EMBL" id="CP113864">
    <property type="protein sequence ID" value="WAM31416.1"/>
    <property type="molecule type" value="Genomic_DNA"/>
</dbReference>
<dbReference type="InterPro" id="IPR004827">
    <property type="entry name" value="bZIP"/>
</dbReference>
<proteinExistence type="predicted"/>
<accession>A0ABY7BIL6</accession>
<keyword evidence="3" id="KW-1185">Reference proteome</keyword>